<reference evidence="3 4" key="1">
    <citation type="submission" date="2018-04" db="EMBL/GenBank/DDBJ databases">
        <title>Genomic Encyclopedia of Archaeal and Bacterial Type Strains, Phase II (KMG-II): from individual species to whole genera.</title>
        <authorList>
            <person name="Goeker M."/>
        </authorList>
    </citation>
    <scope>NUCLEOTIDE SEQUENCE [LARGE SCALE GENOMIC DNA]</scope>
    <source>
        <strain evidence="3 4">DSM 25521</strain>
    </source>
</reference>
<feature type="region of interest" description="Disordered" evidence="2">
    <location>
        <begin position="149"/>
        <end position="174"/>
    </location>
</feature>
<dbReference type="Gene3D" id="1.10.287.470">
    <property type="entry name" value="Helix hairpin bin"/>
    <property type="match status" value="1"/>
</dbReference>
<proteinExistence type="predicted"/>
<dbReference type="AlphaFoldDB" id="A0A2T4YWB1"/>
<dbReference type="SUPFAM" id="SSF111369">
    <property type="entry name" value="HlyD-like secretion proteins"/>
    <property type="match status" value="1"/>
</dbReference>
<evidence type="ECO:0000313" key="3">
    <source>
        <dbReference type="EMBL" id="PTM48246.1"/>
    </source>
</evidence>
<dbReference type="InterPro" id="IPR051909">
    <property type="entry name" value="MFP_Cation_Efflux"/>
</dbReference>
<sequence>MLVIYLDRFATNDPITGATIEVSINGAPHRAEPQSNGTYEIAAPLLRQPGTLDIVAEVKDGETSDLLVGSLLIAAPATTASARSTGWRALITRAQQEVTSVRPTVLLAGAPLLVGLLIGLSLRSRPKLVIGLSALAVLVMATSLSLAHEGHDHGGTPAASQGNAPHRRPDGSIFLPKPTQRLLEVRTEIVGPSEARPTVRFAGRVIANPNRSGQVQGTIGGRITTAGGGLPRLGQGVRAGEVLAVVQPSFLPVDAATLQQTEGELDQQIALYRSRLDRQRVLAQRDAVPRQSLEETEIQLRGLERRRAELRQSKVVPEPLTAPVDGIIAEVRVAIGQVVAPTDILFQVIDPRSLWVEALVFDQINPQDIRAATAKLPDGQVVNLRLVGRSRSLQQQSTLLQFEIENPPAALDIGTPVSVIAETGRTVTSIVLPRASVTQAPNGQSVVFQHREAELFVPRPVRTEPLDAERVLIIGGIEPGERIVVRSAPLINQVR</sequence>
<evidence type="ECO:0000313" key="4">
    <source>
        <dbReference type="Proteomes" id="UP000241808"/>
    </source>
</evidence>
<gene>
    <name evidence="3" type="ORF">C8P69_1272</name>
</gene>
<protein>
    <submittedName>
        <fullName evidence="3">RND family efflux transporter MFP subunit</fullName>
    </submittedName>
</protein>
<keyword evidence="4" id="KW-1185">Reference proteome</keyword>
<dbReference type="GO" id="GO:0015679">
    <property type="term" value="P:plasma membrane copper ion transport"/>
    <property type="evidence" value="ECO:0007669"/>
    <property type="project" value="TreeGrafter"/>
</dbReference>
<dbReference type="RefSeq" id="WP_108179657.1">
    <property type="nucleotide sequence ID" value="NZ_PZZL01000027.1"/>
</dbReference>
<dbReference type="Proteomes" id="UP000241808">
    <property type="component" value="Unassembled WGS sequence"/>
</dbReference>
<dbReference type="PANTHER" id="PTHR30097">
    <property type="entry name" value="CATION EFFLUX SYSTEM PROTEIN CUSB"/>
    <property type="match status" value="1"/>
</dbReference>
<keyword evidence="1" id="KW-0813">Transport</keyword>
<dbReference type="GO" id="GO:0060003">
    <property type="term" value="P:copper ion export"/>
    <property type="evidence" value="ECO:0007669"/>
    <property type="project" value="TreeGrafter"/>
</dbReference>
<organism evidence="3 4">
    <name type="scientific">Phreatobacter oligotrophus</name>
    <dbReference type="NCBI Taxonomy" id="1122261"/>
    <lineage>
        <taxon>Bacteria</taxon>
        <taxon>Pseudomonadati</taxon>
        <taxon>Pseudomonadota</taxon>
        <taxon>Alphaproteobacteria</taxon>
        <taxon>Hyphomicrobiales</taxon>
        <taxon>Phreatobacteraceae</taxon>
        <taxon>Phreatobacter</taxon>
    </lineage>
</organism>
<dbReference type="PANTHER" id="PTHR30097:SF4">
    <property type="entry name" value="SLR6042 PROTEIN"/>
    <property type="match status" value="1"/>
</dbReference>
<dbReference type="Gene3D" id="2.40.420.20">
    <property type="match status" value="1"/>
</dbReference>
<evidence type="ECO:0000256" key="2">
    <source>
        <dbReference type="SAM" id="MobiDB-lite"/>
    </source>
</evidence>
<dbReference type="GO" id="GO:0030313">
    <property type="term" value="C:cell envelope"/>
    <property type="evidence" value="ECO:0007669"/>
    <property type="project" value="TreeGrafter"/>
</dbReference>
<dbReference type="Gene3D" id="2.40.30.170">
    <property type="match status" value="1"/>
</dbReference>
<accession>A0A2T4YWB1</accession>
<evidence type="ECO:0000256" key="1">
    <source>
        <dbReference type="ARBA" id="ARBA00022448"/>
    </source>
</evidence>
<name>A0A2T4YWB1_9HYPH</name>
<dbReference type="EMBL" id="PZZL01000027">
    <property type="protein sequence ID" value="PTM48246.1"/>
    <property type="molecule type" value="Genomic_DNA"/>
</dbReference>
<comment type="caution">
    <text evidence="3">The sequence shown here is derived from an EMBL/GenBank/DDBJ whole genome shotgun (WGS) entry which is preliminary data.</text>
</comment>
<dbReference type="OrthoDB" id="7297681at2"/>
<dbReference type="Gene3D" id="2.40.50.100">
    <property type="match status" value="1"/>
</dbReference>